<dbReference type="EMBL" id="FMYF01000009">
    <property type="protein sequence ID" value="SDB92434.1"/>
    <property type="molecule type" value="Genomic_DNA"/>
</dbReference>
<dbReference type="InterPro" id="IPR048279">
    <property type="entry name" value="MdtK-like"/>
</dbReference>
<dbReference type="InterPro" id="IPR044644">
    <property type="entry name" value="DinF-like"/>
</dbReference>
<dbReference type="RefSeq" id="WP_092611950.1">
    <property type="nucleotide sequence ID" value="NZ_FMYF01000009.1"/>
</dbReference>
<feature type="transmembrane region" description="Helical" evidence="8">
    <location>
        <begin position="165"/>
        <end position="184"/>
    </location>
</feature>
<dbReference type="PANTHER" id="PTHR42893">
    <property type="entry name" value="PROTEIN DETOXIFICATION 44, CHLOROPLASTIC-RELATED"/>
    <property type="match status" value="1"/>
</dbReference>
<evidence type="ECO:0000313" key="10">
    <source>
        <dbReference type="Proteomes" id="UP000199086"/>
    </source>
</evidence>
<evidence type="ECO:0000256" key="5">
    <source>
        <dbReference type="ARBA" id="ARBA00022692"/>
    </source>
</evidence>
<dbReference type="Proteomes" id="UP000199086">
    <property type="component" value="Unassembled WGS sequence"/>
</dbReference>
<feature type="transmembrane region" description="Helical" evidence="8">
    <location>
        <begin position="313"/>
        <end position="336"/>
    </location>
</feature>
<feature type="transmembrane region" description="Helical" evidence="8">
    <location>
        <begin position="53"/>
        <end position="76"/>
    </location>
</feature>
<reference evidence="9 10" key="1">
    <citation type="submission" date="2016-06" db="EMBL/GenBank/DDBJ databases">
        <authorList>
            <person name="Olsen C.W."/>
            <person name="Carey S."/>
            <person name="Hinshaw L."/>
            <person name="Karasin A.I."/>
        </authorList>
    </citation>
    <scope>NUCLEOTIDE SEQUENCE [LARGE SCALE GENOMIC DNA]</scope>
    <source>
        <strain evidence="9 10">LZ-22</strain>
    </source>
</reference>
<keyword evidence="4" id="KW-1003">Cell membrane</keyword>
<accession>A0A1G6HE47</accession>
<feature type="transmembrane region" description="Helical" evidence="8">
    <location>
        <begin position="190"/>
        <end position="217"/>
    </location>
</feature>
<name>A0A1G6HE47_9ACTN</name>
<feature type="transmembrane region" description="Helical" evidence="8">
    <location>
        <begin position="137"/>
        <end position="158"/>
    </location>
</feature>
<evidence type="ECO:0000313" key="9">
    <source>
        <dbReference type="EMBL" id="SDB92434.1"/>
    </source>
</evidence>
<dbReference type="STRING" id="1577474.GA0111570_10922"/>
<protein>
    <submittedName>
        <fullName evidence="9">Putative efflux protein, MATE family</fullName>
    </submittedName>
</protein>
<evidence type="ECO:0000256" key="1">
    <source>
        <dbReference type="ARBA" id="ARBA00004651"/>
    </source>
</evidence>
<evidence type="ECO:0000256" key="3">
    <source>
        <dbReference type="ARBA" id="ARBA00022448"/>
    </source>
</evidence>
<feature type="transmembrane region" description="Helical" evidence="8">
    <location>
        <begin position="408"/>
        <end position="427"/>
    </location>
</feature>
<comment type="subcellular location">
    <subcellularLocation>
        <location evidence="1">Cell membrane</location>
        <topology evidence="1">Multi-pass membrane protein</topology>
    </subcellularLocation>
</comment>
<proteinExistence type="inferred from homology"/>
<keyword evidence="5 8" id="KW-0812">Transmembrane</keyword>
<dbReference type="GO" id="GO:0015297">
    <property type="term" value="F:antiporter activity"/>
    <property type="evidence" value="ECO:0007669"/>
    <property type="project" value="InterPro"/>
</dbReference>
<keyword evidence="6 8" id="KW-1133">Transmembrane helix</keyword>
<keyword evidence="7 8" id="KW-0472">Membrane</keyword>
<dbReference type="NCBIfam" id="TIGR00797">
    <property type="entry name" value="matE"/>
    <property type="match status" value="1"/>
</dbReference>
<dbReference type="GO" id="GO:0005886">
    <property type="term" value="C:plasma membrane"/>
    <property type="evidence" value="ECO:0007669"/>
    <property type="project" value="UniProtKB-SubCell"/>
</dbReference>
<keyword evidence="10" id="KW-1185">Reference proteome</keyword>
<dbReference type="OrthoDB" id="5242355at2"/>
<feature type="transmembrane region" description="Helical" evidence="8">
    <location>
        <begin position="281"/>
        <end position="301"/>
    </location>
</feature>
<gene>
    <name evidence="9" type="ORF">GA0111570_10922</name>
</gene>
<dbReference type="GO" id="GO:0042910">
    <property type="term" value="F:xenobiotic transmembrane transporter activity"/>
    <property type="evidence" value="ECO:0007669"/>
    <property type="project" value="InterPro"/>
</dbReference>
<dbReference type="AlphaFoldDB" id="A0A1G6HE47"/>
<comment type="similarity">
    <text evidence="2">Belongs to the multi antimicrobial extrusion (MATE) (TC 2.A.66.1) family.</text>
</comment>
<evidence type="ECO:0000256" key="8">
    <source>
        <dbReference type="SAM" id="Phobius"/>
    </source>
</evidence>
<evidence type="ECO:0000256" key="7">
    <source>
        <dbReference type="ARBA" id="ARBA00023136"/>
    </source>
</evidence>
<feature type="transmembrane region" description="Helical" evidence="8">
    <location>
        <begin position="15"/>
        <end position="33"/>
    </location>
</feature>
<dbReference type="PIRSF" id="PIRSF006603">
    <property type="entry name" value="DinF"/>
    <property type="match status" value="1"/>
</dbReference>
<evidence type="ECO:0000256" key="2">
    <source>
        <dbReference type="ARBA" id="ARBA00010199"/>
    </source>
</evidence>
<feature type="transmembrane region" description="Helical" evidence="8">
    <location>
        <begin position="381"/>
        <end position="402"/>
    </location>
</feature>
<feature type="transmembrane region" description="Helical" evidence="8">
    <location>
        <begin position="97"/>
        <end position="117"/>
    </location>
</feature>
<dbReference type="InterPro" id="IPR002528">
    <property type="entry name" value="MATE_fam"/>
</dbReference>
<evidence type="ECO:0000256" key="6">
    <source>
        <dbReference type="ARBA" id="ARBA00022989"/>
    </source>
</evidence>
<dbReference type="PANTHER" id="PTHR42893:SF46">
    <property type="entry name" value="PROTEIN DETOXIFICATION 44, CHLOROPLASTIC"/>
    <property type="match status" value="1"/>
</dbReference>
<evidence type="ECO:0000256" key="4">
    <source>
        <dbReference type="ARBA" id="ARBA00022475"/>
    </source>
</evidence>
<keyword evidence="3" id="KW-0813">Transport</keyword>
<organism evidence="9 10">
    <name type="scientific">Raineyella antarctica</name>
    <dbReference type="NCBI Taxonomy" id="1577474"/>
    <lineage>
        <taxon>Bacteria</taxon>
        <taxon>Bacillati</taxon>
        <taxon>Actinomycetota</taxon>
        <taxon>Actinomycetes</taxon>
        <taxon>Propionibacteriales</taxon>
        <taxon>Propionibacteriaceae</taxon>
        <taxon>Raineyella</taxon>
    </lineage>
</organism>
<sequence length="439" mass="44819">MTPADRDERSLNRGILALAVPAFATLVAEPILILVDTTIVGRLGTAQLAGLTLASNVIGVLVGLSIFLAYGTTATVGRRLGAGDRRGALAGGMDGMVLGLVIGLLLAAGLALAGPWLLGLYGSTPEATGYAGTYLRIVALGLPAQLVSLASTGVLRGLQDTRTPLWVAIGVNLANIALSLTLVYGVGLGIAGAAIGTAVAQWGGATVLGLTVLRGAARNDVRFRPRLGGVLRAARAGGWLVLRAATLQAAITVTTFTAAGMGEASLAGHQVAYALWQTMTYALDAFAIAAQALIALRLGAGDVAGARRITRRVLVWGVGFGLLVGLVLVALRPVLIGFFSADPGVHDVLMVTLVVLACVVPIGGVTFVLDGVLIGAGDARYLSLVGLLVTLVYTPLALAVRATGAGLAWLWAGYGVWIAARALTLWLRARGTAWMQVGT</sequence>
<feature type="transmembrane region" description="Helical" evidence="8">
    <location>
        <begin position="238"/>
        <end position="261"/>
    </location>
</feature>
<feature type="transmembrane region" description="Helical" evidence="8">
    <location>
        <begin position="348"/>
        <end position="369"/>
    </location>
</feature>
<dbReference type="Pfam" id="PF01554">
    <property type="entry name" value="MatE"/>
    <property type="match status" value="2"/>
</dbReference>